<feature type="region of interest" description="Disordered" evidence="6">
    <location>
        <begin position="1748"/>
        <end position="1783"/>
    </location>
</feature>
<feature type="compositionally biased region" description="Basic and acidic residues" evidence="6">
    <location>
        <begin position="1816"/>
        <end position="1834"/>
    </location>
</feature>
<dbReference type="RefSeq" id="XP_025405687.1">
    <property type="nucleotide sequence ID" value="XM_025549902.1"/>
</dbReference>
<dbReference type="FunFam" id="1.20.58.740:FF:000004">
    <property type="entry name" value="Dedicator of cytokinesis protein 1"/>
    <property type="match status" value="1"/>
</dbReference>
<evidence type="ECO:0000313" key="10">
    <source>
        <dbReference type="RefSeq" id="XP_025405687.1"/>
    </source>
</evidence>
<dbReference type="InterPro" id="IPR046769">
    <property type="entry name" value="DOCKER_Lobe_A"/>
</dbReference>
<dbReference type="Pfam" id="PF23554">
    <property type="entry name" value="TPR_DOCK"/>
    <property type="match status" value="1"/>
</dbReference>
<evidence type="ECO:0000256" key="4">
    <source>
        <dbReference type="ARBA" id="ARBA00022658"/>
    </source>
</evidence>
<dbReference type="GO" id="GO:0007520">
    <property type="term" value="P:myoblast fusion"/>
    <property type="evidence" value="ECO:0007669"/>
    <property type="project" value="TreeGrafter"/>
</dbReference>
<name>A0A8B8F5S8_9HEMI</name>
<dbReference type="PANTHER" id="PTHR45653:SF10">
    <property type="entry name" value="MYOBLAST CITY, ISOFORM B"/>
    <property type="match status" value="1"/>
</dbReference>
<dbReference type="InterPro" id="IPR026791">
    <property type="entry name" value="DOCK"/>
</dbReference>
<dbReference type="GO" id="GO:0005085">
    <property type="term" value="F:guanyl-nucleotide exchange factor activity"/>
    <property type="evidence" value="ECO:0007669"/>
    <property type="project" value="UniProtKB-KW"/>
</dbReference>
<dbReference type="Gene3D" id="1.25.40.410">
    <property type="match status" value="1"/>
</dbReference>
<dbReference type="GeneID" id="112679951"/>
<proteinExistence type="inferred from homology"/>
<dbReference type="InterPro" id="IPR046773">
    <property type="entry name" value="DOCKER_Lobe_C"/>
</dbReference>
<dbReference type="GO" id="GO:0005886">
    <property type="term" value="C:plasma membrane"/>
    <property type="evidence" value="ECO:0007669"/>
    <property type="project" value="TreeGrafter"/>
</dbReference>
<feature type="compositionally biased region" description="Basic residues" evidence="6">
    <location>
        <begin position="1749"/>
        <end position="1760"/>
    </location>
</feature>
<dbReference type="Gene3D" id="2.30.30.40">
    <property type="entry name" value="SH3 Domains"/>
    <property type="match status" value="1"/>
</dbReference>
<dbReference type="PROSITE" id="PS51651">
    <property type="entry name" value="DOCKER"/>
    <property type="match status" value="1"/>
</dbReference>
<feature type="region of interest" description="Disordered" evidence="6">
    <location>
        <begin position="1816"/>
        <end position="1898"/>
    </location>
</feature>
<feature type="domain" description="DOCKER" evidence="8">
    <location>
        <begin position="1251"/>
        <end position="1668"/>
    </location>
</feature>
<dbReference type="Proteomes" id="UP000694846">
    <property type="component" value="Unplaced"/>
</dbReference>
<dbReference type="SUPFAM" id="SSF50044">
    <property type="entry name" value="SH3-domain"/>
    <property type="match status" value="1"/>
</dbReference>
<dbReference type="PROSITE" id="PS51650">
    <property type="entry name" value="C2_DOCK"/>
    <property type="match status" value="1"/>
</dbReference>
<dbReference type="OrthoDB" id="18896at2759"/>
<keyword evidence="9" id="KW-1185">Reference proteome</keyword>
<evidence type="ECO:0000313" key="9">
    <source>
        <dbReference type="Proteomes" id="UP000694846"/>
    </source>
</evidence>
<dbReference type="Pfam" id="PF14429">
    <property type="entry name" value="DOCK-C2"/>
    <property type="match status" value="1"/>
</dbReference>
<dbReference type="Gene3D" id="2.60.40.150">
    <property type="entry name" value="C2 domain"/>
    <property type="match status" value="1"/>
</dbReference>
<evidence type="ECO:0000256" key="5">
    <source>
        <dbReference type="PROSITE-ProRule" id="PRU00983"/>
    </source>
</evidence>
<dbReference type="Gene3D" id="1.20.1270.350">
    <property type="entry name" value="Dedicator of cytokinesis N-terminal subdomain"/>
    <property type="match status" value="1"/>
</dbReference>
<dbReference type="GO" id="GO:0031267">
    <property type="term" value="F:small GTPase binding"/>
    <property type="evidence" value="ECO:0007669"/>
    <property type="project" value="TreeGrafter"/>
</dbReference>
<evidence type="ECO:0000259" key="7">
    <source>
        <dbReference type="PROSITE" id="PS51650"/>
    </source>
</evidence>
<feature type="region of interest" description="Disordered" evidence="6">
    <location>
        <begin position="1910"/>
        <end position="1934"/>
    </location>
</feature>
<dbReference type="InterPro" id="IPR032376">
    <property type="entry name" value="DOCK_N"/>
</dbReference>
<keyword evidence="2" id="KW-0963">Cytoplasm</keyword>
<feature type="domain" description="C2 DOCK-type" evidence="7">
    <location>
        <begin position="426"/>
        <end position="606"/>
    </location>
</feature>
<dbReference type="PANTHER" id="PTHR45653">
    <property type="entry name" value="DEDICATOR OF CYTOKINESIS"/>
    <property type="match status" value="1"/>
</dbReference>
<dbReference type="InterPro" id="IPR056372">
    <property type="entry name" value="TPR_DOCK"/>
</dbReference>
<keyword evidence="3" id="KW-0597">Phosphoprotein</keyword>
<evidence type="ECO:0000256" key="3">
    <source>
        <dbReference type="ARBA" id="ARBA00022553"/>
    </source>
</evidence>
<dbReference type="GO" id="GO:0007264">
    <property type="term" value="P:small GTPase-mediated signal transduction"/>
    <property type="evidence" value="ECO:0007669"/>
    <property type="project" value="InterPro"/>
</dbReference>
<protein>
    <submittedName>
        <fullName evidence="10">Dedicator of cytokinesis protein 1 isoform X1</fullName>
    </submittedName>
</protein>
<gene>
    <name evidence="10" type="primary">LOC112679951</name>
</gene>
<evidence type="ECO:0000256" key="2">
    <source>
        <dbReference type="ARBA" id="ARBA00022490"/>
    </source>
</evidence>
<dbReference type="InterPro" id="IPR046770">
    <property type="entry name" value="DOCKER_Lobe_B"/>
</dbReference>
<dbReference type="InterPro" id="IPR035892">
    <property type="entry name" value="C2_domain_sf"/>
</dbReference>
<dbReference type="InterPro" id="IPR036028">
    <property type="entry name" value="SH3-like_dom_sf"/>
</dbReference>
<reference evidence="10" key="1">
    <citation type="submission" date="2025-08" db="UniProtKB">
        <authorList>
            <consortium name="RefSeq"/>
        </authorList>
    </citation>
    <scope>IDENTIFICATION</scope>
    <source>
        <tissue evidence="10">Whole body</tissue>
    </source>
</reference>
<accession>A0A8B8F5S8</accession>
<evidence type="ECO:0000256" key="1">
    <source>
        <dbReference type="ARBA" id="ARBA00004496"/>
    </source>
</evidence>
<evidence type="ECO:0000256" key="6">
    <source>
        <dbReference type="SAM" id="MobiDB-lite"/>
    </source>
</evidence>
<comment type="subcellular location">
    <subcellularLocation>
        <location evidence="1">Cytoplasm</location>
    </subcellularLocation>
</comment>
<dbReference type="CDD" id="cd11872">
    <property type="entry name" value="SH3_DOCK_AB"/>
    <property type="match status" value="1"/>
</dbReference>
<dbReference type="Gene3D" id="1.20.58.740">
    <property type="match status" value="1"/>
</dbReference>
<dbReference type="InterPro" id="IPR043162">
    <property type="entry name" value="DOCK_C_lobe_C"/>
</dbReference>
<dbReference type="CTD" id="42817"/>
<dbReference type="InterPro" id="IPR042455">
    <property type="entry name" value="DOCK_N_sub1"/>
</dbReference>
<sequence>MTNDNWTHVSDKKRYGIAIHNYLQIGPYRIKLLAGECVHVLEECAEWYYGFSFKNKSTHGIFPKKFVHIMDNVIEKFGPAELTVLKQPQIVHELTSVIREWGAIWKQLYISHNSNFKNVENKIYELMNFRSKILSGTLPVDELKEIQRLATSTIDVGNKLLLLDMVVRDEQGNILNPLHTPTIQLYKHHEIATERIQNSHAAGMYKNATKQINYLYNYTVYLSVHNFICKIMDDAELLFTLYDVKSGKSFSENFVVRWATSKMDQGWSQTDIFHNFRALFTDLGTRDLAREKVYLVCYIIRIGGMDSDSNNKKNVATTQIRRPWGVAAMDLTLYFTQKLESDEDKHHFMPFLSCEKDNLENTLKRYLNLKDYSPKEHKGQGLSISFKLLHGDIKQVREEYPHLVLCNVALVRKMGFPEVILPGDVRNNLYLTLVNGEFSKGSMSSDKNIQVTVTACNEKGVKLQGVIMLGGNSEPLSEFNSVVYYHEDKPRWYEVVKLAIPIEDFKGSHLKFLFKHRSSNETKDKNEKPFALSFVKLMQDNGTTLRDTLHELLVYKIDHKKFDSMDIAYLGLASRKSELTEINNRISVPGLSLANKDVFIIQSNICSTKLTQNVDLLGLLNWTSHPDKLHESLSALMKVDGEEVVKFLQDVLDALFNILMHNSDSDLFDNMVFECLLYIIGLVSDRKYQHFQPVLDLYIKESFSATLAYNKLIVVLKCYLSNLDHTNKDLLLNIMKSFKYIMKFIARSRFLFSQLYEGKGQQTFEISMYEMLKLVSNLMCSNSDATLFLQGACLKYLPHSIPDIMTVFSNTQLSLLLVELIGNLPPSRLVKQKLVTMSDIVHSQLFLSADCRSILLPSILARIKELLASSEEAKTSIEFRNKTKSVAKIAKVLGENGRKLLDSPDMSDQVEMCVKLLGDIMDLLYVADSGSTFRDITEIMLTIMRTVIQTTIAMDREGHLLGYLVSIMISMLRQMTAEHFDIYIKHFPTKIDLLDFLMEILLVFKDLISRPVFPRDWCEMIMLQNSVILKSLRYFSHTIRDYFFIDFEQQAWNNFFHCAVTFLTQPSLQLEQFSSNKRWRIISRYKDMRRETGFEIRSMWFNLGQYKVHFVPSLVGSFLEMTLTPEIELRKATIPIFFDMMQCEFYSCSDGHSNKRDSSNIKAKFSDFENEMIAKLDHLVEGGKGDEQFKELFKSIMLMQCENHSTMREQGIRFVKIVSGLLERLLEYRTVINDENKENRMNCTVNLLNFYMDIKRQEMYIRYVNKLCSLHLECDDFAEAAYTLRLHSELLSWSNDPLPPLLRSPLRYPICDTHRQLKEALYHDIIDYFDKGKMWECAVSMCKELVRQCESETYDYIQLSSLLQRMSNFYDNIIKQLRPEPEYFRVAYYGKGFPSFLQNKVFIYRGKEYERLSDFSNRTLNQFPNATLMQKLSKPGTEITESSNQFIQINNVEPVMDDRKEHLLRKPISKQILRHYRVNDVKRFKFSRPFYRTDPKVNSNDDNEFANLWIERTVLDTTYSLPGILRWFPVKHSDTYEISPLKNAIETMEETNKYLRELIIAHQNDSTLPLNPLTMKLNGILDAAVMGGVTKYEKAFFTSEYSVNHQEDEQLIEILKDLVASQIPLLDIGVKVHSARAPPSLTPLQLRFEDCFEKMKLHIEENYGKKTCDIKFDIIKMRRHTTVGSRFNEKRYSGSSIGSSDLIFRGQNGITKSTLMATTSLSSSLAIFTGPVLVSGSNKFGTIGALTRKDKKEKKRRNRTVSKIQSTTNDRDSSISNNSSNSQWYTMSDADTISLNSMNNNLSVFSSQTPVIELRQELTPKRPLRSEVEKERRLSRPNSGQYQFSKLPSMNSLNRDSLVATDSTASDDDTPPPLPAKTRESDYSNLSDKDSIGLPDYSSPVIVNSVASLPLFNSQEDIRPPTPPPKKPPMKEPI</sequence>
<dbReference type="InterPro" id="IPR043161">
    <property type="entry name" value="DOCK_C_lobe_A"/>
</dbReference>
<evidence type="ECO:0000259" key="8">
    <source>
        <dbReference type="PROSITE" id="PS51651"/>
    </source>
</evidence>
<dbReference type="Pfam" id="PF20421">
    <property type="entry name" value="DHR-2_Lobe_C"/>
    <property type="match status" value="1"/>
</dbReference>
<dbReference type="Pfam" id="PF06920">
    <property type="entry name" value="DHR-2_Lobe_A"/>
    <property type="match status" value="1"/>
</dbReference>
<feature type="compositionally biased region" description="Basic and acidic residues" evidence="6">
    <location>
        <begin position="1877"/>
        <end position="1891"/>
    </location>
</feature>
<organism evidence="9 10">
    <name type="scientific">Sipha flava</name>
    <name type="common">yellow sugarcane aphid</name>
    <dbReference type="NCBI Taxonomy" id="143950"/>
    <lineage>
        <taxon>Eukaryota</taxon>
        <taxon>Metazoa</taxon>
        <taxon>Ecdysozoa</taxon>
        <taxon>Arthropoda</taxon>
        <taxon>Hexapoda</taxon>
        <taxon>Insecta</taxon>
        <taxon>Pterygota</taxon>
        <taxon>Neoptera</taxon>
        <taxon>Paraneoptera</taxon>
        <taxon>Hemiptera</taxon>
        <taxon>Sternorrhyncha</taxon>
        <taxon>Aphidomorpha</taxon>
        <taxon>Aphidoidea</taxon>
        <taxon>Aphididae</taxon>
        <taxon>Sipha</taxon>
    </lineage>
</organism>
<dbReference type="GO" id="GO:0016477">
    <property type="term" value="P:cell migration"/>
    <property type="evidence" value="ECO:0007669"/>
    <property type="project" value="TreeGrafter"/>
</dbReference>
<dbReference type="Pfam" id="PF16172">
    <property type="entry name" value="DOCK_N"/>
    <property type="match status" value="1"/>
</dbReference>
<feature type="compositionally biased region" description="Polar residues" evidence="6">
    <location>
        <begin position="1836"/>
        <end position="1855"/>
    </location>
</feature>
<keyword evidence="4" id="KW-0344">Guanine-nucleotide releasing factor</keyword>
<dbReference type="Pfam" id="PF20422">
    <property type="entry name" value="DHR-2_Lobe_B"/>
    <property type="match status" value="1"/>
</dbReference>
<dbReference type="CDD" id="cd11697">
    <property type="entry name" value="DHR2_DOCK_A"/>
    <property type="match status" value="1"/>
</dbReference>
<comment type="similarity">
    <text evidence="5">Belongs to the DOCK family.</text>
</comment>
<dbReference type="GO" id="GO:0005737">
    <property type="term" value="C:cytoplasm"/>
    <property type="evidence" value="ECO:0007669"/>
    <property type="project" value="UniProtKB-SubCell"/>
</dbReference>
<dbReference type="InterPro" id="IPR027007">
    <property type="entry name" value="C2_DOCK-type_domain"/>
</dbReference>
<dbReference type="InterPro" id="IPR027357">
    <property type="entry name" value="DOCKER_dom"/>
</dbReference>